<dbReference type="GO" id="GO:0003676">
    <property type="term" value="F:nucleic acid binding"/>
    <property type="evidence" value="ECO:0007669"/>
    <property type="project" value="InterPro"/>
</dbReference>
<evidence type="ECO:0000259" key="8">
    <source>
        <dbReference type="PROSITE" id="PS50994"/>
    </source>
</evidence>
<keyword evidence="5" id="KW-0460">Magnesium</keyword>
<dbReference type="GO" id="GO:0004519">
    <property type="term" value="F:endonuclease activity"/>
    <property type="evidence" value="ECO:0007669"/>
    <property type="project" value="UniProtKB-KW"/>
</dbReference>
<dbReference type="GO" id="GO:0006310">
    <property type="term" value="P:DNA recombination"/>
    <property type="evidence" value="ECO:0007669"/>
    <property type="project" value="UniProtKB-KW"/>
</dbReference>
<dbReference type="SUPFAM" id="SSF53098">
    <property type="entry name" value="Ribonuclease H-like"/>
    <property type="match status" value="1"/>
</dbReference>
<evidence type="ECO:0000256" key="4">
    <source>
        <dbReference type="ARBA" id="ARBA00022801"/>
    </source>
</evidence>
<keyword evidence="10" id="KW-1185">Reference proteome</keyword>
<evidence type="ECO:0000313" key="9">
    <source>
        <dbReference type="EMBL" id="NDY94102.1"/>
    </source>
</evidence>
<dbReference type="Proteomes" id="UP000484255">
    <property type="component" value="Unassembled WGS sequence"/>
</dbReference>
<evidence type="ECO:0000256" key="5">
    <source>
        <dbReference type="ARBA" id="ARBA00022842"/>
    </source>
</evidence>
<dbReference type="RefSeq" id="WP_163460115.1">
    <property type="nucleotide sequence ID" value="NZ_JAAGOH010000088.1"/>
</dbReference>
<evidence type="ECO:0000256" key="3">
    <source>
        <dbReference type="ARBA" id="ARBA00022759"/>
    </source>
</evidence>
<dbReference type="PROSITE" id="PS50994">
    <property type="entry name" value="INTEGRASE"/>
    <property type="match status" value="1"/>
</dbReference>
<dbReference type="InterPro" id="IPR009057">
    <property type="entry name" value="Homeodomain-like_sf"/>
</dbReference>
<organism evidence="9 10">
    <name type="scientific">Ideonella livida</name>
    <dbReference type="NCBI Taxonomy" id="2707176"/>
    <lineage>
        <taxon>Bacteria</taxon>
        <taxon>Pseudomonadati</taxon>
        <taxon>Pseudomonadota</taxon>
        <taxon>Betaproteobacteria</taxon>
        <taxon>Burkholderiales</taxon>
        <taxon>Sphaerotilaceae</taxon>
        <taxon>Ideonella</taxon>
    </lineage>
</organism>
<evidence type="ECO:0000313" key="10">
    <source>
        <dbReference type="Proteomes" id="UP000484255"/>
    </source>
</evidence>
<dbReference type="InterPro" id="IPR012337">
    <property type="entry name" value="RNaseH-like_sf"/>
</dbReference>
<accession>A0A7C9TNC3</accession>
<evidence type="ECO:0000256" key="7">
    <source>
        <dbReference type="ARBA" id="ARBA00023172"/>
    </source>
</evidence>
<comment type="caution">
    <text evidence="9">The sequence shown here is derived from an EMBL/GenBank/DDBJ whole genome shotgun (WGS) entry which is preliminary data.</text>
</comment>
<dbReference type="InterPro" id="IPR036397">
    <property type="entry name" value="RNaseH_sf"/>
</dbReference>
<dbReference type="Gene3D" id="3.30.420.10">
    <property type="entry name" value="Ribonuclease H-like superfamily/Ribonuclease H"/>
    <property type="match status" value="1"/>
</dbReference>
<dbReference type="Pfam" id="PF00665">
    <property type="entry name" value="rve"/>
    <property type="match status" value="1"/>
</dbReference>
<dbReference type="PANTHER" id="PTHR42648">
    <property type="entry name" value="TRANSPOSASE, PUTATIVE-RELATED"/>
    <property type="match status" value="1"/>
</dbReference>
<gene>
    <name evidence="9" type="ORF">G3A44_23200</name>
</gene>
<evidence type="ECO:0000256" key="2">
    <source>
        <dbReference type="ARBA" id="ARBA00022723"/>
    </source>
</evidence>
<dbReference type="EMBL" id="JAAGOH010000088">
    <property type="protein sequence ID" value="NDY94102.1"/>
    <property type="molecule type" value="Genomic_DNA"/>
</dbReference>
<dbReference type="SUPFAM" id="SSF46689">
    <property type="entry name" value="Homeodomain-like"/>
    <property type="match status" value="1"/>
</dbReference>
<protein>
    <submittedName>
        <fullName evidence="9">IS481 family transposase</fullName>
    </submittedName>
</protein>
<evidence type="ECO:0000256" key="6">
    <source>
        <dbReference type="ARBA" id="ARBA00022908"/>
    </source>
</evidence>
<sequence>MLIKLHKNATTTPATREAIQKATGSDYEVARQFGVSRDTVRKWRKRDTVQDGSHTAHRLQTTLNAGQEELVIYLRTQLLLPLDDLLAVIREFIEPDMSRSALDRLLRRRGHSRLPVPQKPEGQVKPFKAYEPGYVHMDVKYLPQMADEQARRYVFVAIDRATRWVFIAIKSHKTAAAARSFLNALSKAAPFKIHTLLTDNGKEFTDRLFGQRAKDASGEHEFDMLCQALDIEHRLTKPRTPQTNGMVERFNGRLEQVLRTHHFNSAEDLEKTLHRYVWLYNQ</sequence>
<keyword evidence="7" id="KW-0233">DNA recombination</keyword>
<dbReference type="InterPro" id="IPR047656">
    <property type="entry name" value="IS481-like_transpos"/>
</dbReference>
<feature type="non-terminal residue" evidence="9">
    <location>
        <position position="282"/>
    </location>
</feature>
<feature type="domain" description="Integrase catalytic" evidence="8">
    <location>
        <begin position="128"/>
        <end position="282"/>
    </location>
</feature>
<keyword evidence="4" id="KW-0378">Hydrolase</keyword>
<dbReference type="GO" id="GO:0015074">
    <property type="term" value="P:DNA integration"/>
    <property type="evidence" value="ECO:0007669"/>
    <property type="project" value="UniProtKB-KW"/>
</dbReference>
<evidence type="ECO:0000256" key="1">
    <source>
        <dbReference type="ARBA" id="ARBA00022722"/>
    </source>
</evidence>
<dbReference type="InterPro" id="IPR039537">
    <property type="entry name" value="Retrotran_Ty1/copia-like"/>
</dbReference>
<dbReference type="GO" id="GO:0016787">
    <property type="term" value="F:hydrolase activity"/>
    <property type="evidence" value="ECO:0007669"/>
    <property type="project" value="UniProtKB-KW"/>
</dbReference>
<dbReference type="GO" id="GO:0046872">
    <property type="term" value="F:metal ion binding"/>
    <property type="evidence" value="ECO:0007669"/>
    <property type="project" value="UniProtKB-KW"/>
</dbReference>
<dbReference type="AlphaFoldDB" id="A0A7C9TNC3"/>
<reference evidence="9 10" key="1">
    <citation type="submission" date="2020-02" db="EMBL/GenBank/DDBJ databases">
        <title>Ideonella bacterium strain TBM-1.</title>
        <authorList>
            <person name="Chen W.-M."/>
        </authorList>
    </citation>
    <scope>NUCLEOTIDE SEQUENCE [LARGE SCALE GENOMIC DNA]</scope>
    <source>
        <strain evidence="9 10">TBM-1</strain>
    </source>
</reference>
<name>A0A7C9TNC3_9BURK</name>
<keyword evidence="2" id="KW-0479">Metal-binding</keyword>
<dbReference type="PANTHER" id="PTHR42648:SF11">
    <property type="entry name" value="TRANSPOSON TY4-P GAG-POL POLYPROTEIN"/>
    <property type="match status" value="1"/>
</dbReference>
<keyword evidence="6" id="KW-0229">DNA integration</keyword>
<keyword evidence="3" id="KW-0255">Endonuclease</keyword>
<dbReference type="NCBIfam" id="NF033577">
    <property type="entry name" value="transpos_IS481"/>
    <property type="match status" value="1"/>
</dbReference>
<dbReference type="InterPro" id="IPR001584">
    <property type="entry name" value="Integrase_cat-core"/>
</dbReference>
<keyword evidence="1" id="KW-0540">Nuclease</keyword>
<proteinExistence type="predicted"/>